<protein>
    <submittedName>
        <fullName evidence="1">Uncharacterized protein</fullName>
    </submittedName>
</protein>
<sequence length="80" mass="9191">MLDPDRTTLVIAGNICYNIHFLFPSSIHSHDPKTYRNTLLQPYPSPKFQATVPNLPFDSIPNRITYHILFVSYPFPSQAN</sequence>
<organism evidence="1 2">
    <name type="scientific">Oculimacula yallundae</name>
    <dbReference type="NCBI Taxonomy" id="86028"/>
    <lineage>
        <taxon>Eukaryota</taxon>
        <taxon>Fungi</taxon>
        <taxon>Dikarya</taxon>
        <taxon>Ascomycota</taxon>
        <taxon>Pezizomycotina</taxon>
        <taxon>Leotiomycetes</taxon>
        <taxon>Helotiales</taxon>
        <taxon>Ploettnerulaceae</taxon>
        <taxon>Oculimacula</taxon>
    </lineage>
</organism>
<dbReference type="Proteomes" id="UP001595075">
    <property type="component" value="Unassembled WGS sequence"/>
</dbReference>
<accession>A0ABR4CCP4</accession>
<gene>
    <name evidence="1" type="ORF">VTL71DRAFT_15815</name>
</gene>
<name>A0ABR4CCP4_9HELO</name>
<proteinExistence type="predicted"/>
<evidence type="ECO:0000313" key="2">
    <source>
        <dbReference type="Proteomes" id="UP001595075"/>
    </source>
</evidence>
<keyword evidence="2" id="KW-1185">Reference proteome</keyword>
<reference evidence="1 2" key="1">
    <citation type="journal article" date="2024" name="Commun. Biol.">
        <title>Comparative genomic analysis of thermophilic fungi reveals convergent evolutionary adaptations and gene losses.</title>
        <authorList>
            <person name="Steindorff A.S."/>
            <person name="Aguilar-Pontes M.V."/>
            <person name="Robinson A.J."/>
            <person name="Andreopoulos B."/>
            <person name="LaButti K."/>
            <person name="Kuo A."/>
            <person name="Mondo S."/>
            <person name="Riley R."/>
            <person name="Otillar R."/>
            <person name="Haridas S."/>
            <person name="Lipzen A."/>
            <person name="Grimwood J."/>
            <person name="Schmutz J."/>
            <person name="Clum A."/>
            <person name="Reid I.D."/>
            <person name="Moisan M.C."/>
            <person name="Butler G."/>
            <person name="Nguyen T.T.M."/>
            <person name="Dewar K."/>
            <person name="Conant G."/>
            <person name="Drula E."/>
            <person name="Henrissat B."/>
            <person name="Hansel C."/>
            <person name="Singer S."/>
            <person name="Hutchinson M.I."/>
            <person name="de Vries R.P."/>
            <person name="Natvig D.O."/>
            <person name="Powell A.J."/>
            <person name="Tsang A."/>
            <person name="Grigoriev I.V."/>
        </authorList>
    </citation>
    <scope>NUCLEOTIDE SEQUENCE [LARGE SCALE GENOMIC DNA]</scope>
    <source>
        <strain evidence="1 2">CBS 494.80</strain>
    </source>
</reference>
<comment type="caution">
    <text evidence="1">The sequence shown here is derived from an EMBL/GenBank/DDBJ whole genome shotgun (WGS) entry which is preliminary data.</text>
</comment>
<evidence type="ECO:0000313" key="1">
    <source>
        <dbReference type="EMBL" id="KAL2067719.1"/>
    </source>
</evidence>
<dbReference type="EMBL" id="JAZHXI010000009">
    <property type="protein sequence ID" value="KAL2067719.1"/>
    <property type="molecule type" value="Genomic_DNA"/>
</dbReference>